<organism evidence="2 3">
    <name type="scientific">Seinonella peptonophila</name>
    <dbReference type="NCBI Taxonomy" id="112248"/>
    <lineage>
        <taxon>Bacteria</taxon>
        <taxon>Bacillati</taxon>
        <taxon>Bacillota</taxon>
        <taxon>Bacilli</taxon>
        <taxon>Bacillales</taxon>
        <taxon>Thermoactinomycetaceae</taxon>
        <taxon>Seinonella</taxon>
    </lineage>
</organism>
<protein>
    <submittedName>
        <fullName evidence="2">Uncharacterized protein</fullName>
    </submittedName>
</protein>
<reference evidence="2 3" key="1">
    <citation type="submission" date="2016-11" db="EMBL/GenBank/DDBJ databases">
        <authorList>
            <person name="Jaros S."/>
            <person name="Januszkiewicz K."/>
            <person name="Wedrychowicz H."/>
        </authorList>
    </citation>
    <scope>NUCLEOTIDE SEQUENCE [LARGE SCALE GENOMIC DNA]</scope>
    <source>
        <strain evidence="2 3">DSM 44666</strain>
    </source>
</reference>
<accession>A0A1M5B1A1</accession>
<evidence type="ECO:0000256" key="1">
    <source>
        <dbReference type="SAM" id="MobiDB-lite"/>
    </source>
</evidence>
<feature type="region of interest" description="Disordered" evidence="1">
    <location>
        <begin position="1"/>
        <end position="60"/>
    </location>
</feature>
<keyword evidence="3" id="KW-1185">Reference proteome</keyword>
<gene>
    <name evidence="2" type="ORF">SAMN05444392_11732</name>
</gene>
<feature type="compositionally biased region" description="Basic and acidic residues" evidence="1">
    <location>
        <begin position="30"/>
        <end position="48"/>
    </location>
</feature>
<proteinExistence type="predicted"/>
<evidence type="ECO:0000313" key="2">
    <source>
        <dbReference type="EMBL" id="SHF36341.1"/>
    </source>
</evidence>
<dbReference type="EMBL" id="FQVL01000017">
    <property type="protein sequence ID" value="SHF36341.1"/>
    <property type="molecule type" value="Genomic_DNA"/>
</dbReference>
<name>A0A1M5B1A1_9BACL</name>
<sequence>MLANLFAAHHVGERREDDRDDDDRGVEVFSVEHELRVRDGEDTDERSTESSSGNTTDEECDFSLEGEFGVVTHDQLDPEQLNPKEGACPEYETKTQTSDHVHVDSCFPSENGSACNPVLQGLLGFYLGGC</sequence>
<dbReference type="Proteomes" id="UP000184476">
    <property type="component" value="Unassembled WGS sequence"/>
</dbReference>
<evidence type="ECO:0000313" key="3">
    <source>
        <dbReference type="Proteomes" id="UP000184476"/>
    </source>
</evidence>
<dbReference type="AlphaFoldDB" id="A0A1M5B1A1"/>